<dbReference type="AlphaFoldDB" id="A0AAP0G039"/>
<comment type="function">
    <text evidence="14">Produces ATP from ADP in the presence of a proton gradient across the membrane. The catalytic sites are hosted primarily by the beta subunits.</text>
</comment>
<keyword evidence="11" id="KW-0472">Membrane</keyword>
<sequence>MSISPHSCPCTSRRFGFYRSACIFRRNSRLRSYSECYQDIRSEVFALLDRMPSVVGYQPTHSIEMCSLQEGITSTKEGSITSIQAVYVPVDDLIDPAPAIIFAHLDATYVLSRGLATKGIYPAVDPLDSMSTMLQPQIVGEEHYGTVQMVKQTSQHYKELQDIISILWLDELFEEDRLTVVRARKIERFL</sequence>
<dbReference type="PROSITE" id="PS00152">
    <property type="entry name" value="ATPASE_ALPHA_BETA"/>
    <property type="match status" value="1"/>
</dbReference>
<dbReference type="InterPro" id="IPR027417">
    <property type="entry name" value="P-loop_NTPase"/>
</dbReference>
<evidence type="ECO:0000256" key="6">
    <source>
        <dbReference type="ARBA" id="ARBA00022781"/>
    </source>
</evidence>
<dbReference type="EMBL" id="JBBWWQ010000015">
    <property type="protein sequence ID" value="KAK8929005.1"/>
    <property type="molecule type" value="Genomic_DNA"/>
</dbReference>
<evidence type="ECO:0000256" key="17">
    <source>
        <dbReference type="ARBA" id="ARBA00048383"/>
    </source>
</evidence>
<evidence type="ECO:0000259" key="19">
    <source>
        <dbReference type="Pfam" id="PF22919"/>
    </source>
</evidence>
<evidence type="ECO:0000256" key="1">
    <source>
        <dbReference type="ARBA" id="ARBA00004170"/>
    </source>
</evidence>
<reference evidence="20 21" key="1">
    <citation type="journal article" date="2022" name="Nat. Plants">
        <title>Genomes of leafy and leafless Platanthera orchids illuminate the evolution of mycoheterotrophy.</title>
        <authorList>
            <person name="Li M.H."/>
            <person name="Liu K.W."/>
            <person name="Li Z."/>
            <person name="Lu H.C."/>
            <person name="Ye Q.L."/>
            <person name="Zhang D."/>
            <person name="Wang J.Y."/>
            <person name="Li Y.F."/>
            <person name="Zhong Z.M."/>
            <person name="Liu X."/>
            <person name="Yu X."/>
            <person name="Liu D.K."/>
            <person name="Tu X.D."/>
            <person name="Liu B."/>
            <person name="Hao Y."/>
            <person name="Liao X.Y."/>
            <person name="Jiang Y.T."/>
            <person name="Sun W.H."/>
            <person name="Chen J."/>
            <person name="Chen Y.Q."/>
            <person name="Ai Y."/>
            <person name="Zhai J.W."/>
            <person name="Wu S.S."/>
            <person name="Zhou Z."/>
            <person name="Hsiao Y.Y."/>
            <person name="Wu W.L."/>
            <person name="Chen Y.Y."/>
            <person name="Lin Y.F."/>
            <person name="Hsu J.L."/>
            <person name="Li C.Y."/>
            <person name="Wang Z.W."/>
            <person name="Zhao X."/>
            <person name="Zhong W.Y."/>
            <person name="Ma X.K."/>
            <person name="Ma L."/>
            <person name="Huang J."/>
            <person name="Chen G.Z."/>
            <person name="Huang M.Z."/>
            <person name="Huang L."/>
            <person name="Peng D.H."/>
            <person name="Luo Y.B."/>
            <person name="Zou S.Q."/>
            <person name="Chen S.P."/>
            <person name="Lan S."/>
            <person name="Tsai W.C."/>
            <person name="Van de Peer Y."/>
            <person name="Liu Z.J."/>
        </authorList>
    </citation>
    <scope>NUCLEOTIDE SEQUENCE [LARGE SCALE GENOMIC DNA]</scope>
    <source>
        <strain evidence="20">Lor287</strain>
    </source>
</reference>
<evidence type="ECO:0000259" key="18">
    <source>
        <dbReference type="Pfam" id="PF00006"/>
    </source>
</evidence>
<keyword evidence="7" id="KW-0067">ATP-binding</keyword>
<evidence type="ECO:0000256" key="8">
    <source>
        <dbReference type="ARBA" id="ARBA00022967"/>
    </source>
</evidence>
<evidence type="ECO:0000256" key="13">
    <source>
        <dbReference type="ARBA" id="ARBA00023310"/>
    </source>
</evidence>
<protein>
    <recommendedName>
        <fullName evidence="3">H(+)-transporting two-sector ATPase</fullName>
        <ecNumber evidence="3">7.1.2.2</ecNumber>
    </recommendedName>
    <alternativeName>
        <fullName evidence="16">ATP synthase F1 sector subunit beta</fullName>
    </alternativeName>
    <alternativeName>
        <fullName evidence="15">F-ATPase subunit beta</fullName>
    </alternativeName>
</protein>
<keyword evidence="13" id="KW-0066">ATP synthesis</keyword>
<keyword evidence="5" id="KW-0547">Nucleotide-binding</keyword>
<dbReference type="GO" id="GO:0045259">
    <property type="term" value="C:proton-transporting ATP synthase complex"/>
    <property type="evidence" value="ECO:0007669"/>
    <property type="project" value="UniProtKB-KW"/>
</dbReference>
<evidence type="ECO:0000256" key="5">
    <source>
        <dbReference type="ARBA" id="ARBA00022741"/>
    </source>
</evidence>
<dbReference type="GO" id="GO:0005524">
    <property type="term" value="F:ATP binding"/>
    <property type="evidence" value="ECO:0007669"/>
    <property type="project" value="UniProtKB-KW"/>
</dbReference>
<proteinExistence type="inferred from homology"/>
<dbReference type="PANTHER" id="PTHR15184">
    <property type="entry name" value="ATP SYNTHASE"/>
    <property type="match status" value="1"/>
</dbReference>
<keyword evidence="4" id="KW-0813">Transport</keyword>
<dbReference type="GO" id="GO:0046933">
    <property type="term" value="F:proton-transporting ATP synthase activity, rotational mechanism"/>
    <property type="evidence" value="ECO:0007669"/>
    <property type="project" value="TreeGrafter"/>
</dbReference>
<dbReference type="SUPFAM" id="SSF47917">
    <property type="entry name" value="C-terminal domain of alpha and beta subunits of F1 ATP synthase"/>
    <property type="match status" value="1"/>
</dbReference>
<comment type="similarity">
    <text evidence="2">Belongs to the ATPase alpha/beta chains family.</text>
</comment>
<evidence type="ECO:0000256" key="9">
    <source>
        <dbReference type="ARBA" id="ARBA00023065"/>
    </source>
</evidence>
<evidence type="ECO:0000256" key="14">
    <source>
        <dbReference type="ARBA" id="ARBA00037290"/>
    </source>
</evidence>
<dbReference type="SUPFAM" id="SSF52540">
    <property type="entry name" value="P-loop containing nucleoside triphosphate hydrolases"/>
    <property type="match status" value="1"/>
</dbReference>
<dbReference type="GO" id="GO:0009535">
    <property type="term" value="C:chloroplast thylakoid membrane"/>
    <property type="evidence" value="ECO:0007669"/>
    <property type="project" value="TreeGrafter"/>
</dbReference>
<dbReference type="Gene3D" id="1.10.1140.10">
    <property type="entry name" value="Bovine Mitochondrial F1-atpase, Atp Synthase Beta Chain, Chain D, domain 3"/>
    <property type="match status" value="1"/>
</dbReference>
<dbReference type="InterPro" id="IPR000194">
    <property type="entry name" value="ATPase_F1/V1/A1_a/bsu_nucl-bd"/>
</dbReference>
<evidence type="ECO:0000256" key="10">
    <source>
        <dbReference type="ARBA" id="ARBA00023078"/>
    </source>
</evidence>
<dbReference type="PANTHER" id="PTHR15184:SF71">
    <property type="entry name" value="ATP SYNTHASE SUBUNIT BETA, MITOCHONDRIAL"/>
    <property type="match status" value="1"/>
</dbReference>
<keyword evidence="8" id="KW-1278">Translocase</keyword>
<keyword evidence="12" id="KW-0139">CF(1)</keyword>
<evidence type="ECO:0000256" key="7">
    <source>
        <dbReference type="ARBA" id="ARBA00022840"/>
    </source>
</evidence>
<evidence type="ECO:0000256" key="3">
    <source>
        <dbReference type="ARBA" id="ARBA00012473"/>
    </source>
</evidence>
<comment type="subcellular location">
    <subcellularLocation>
        <location evidence="1">Membrane</location>
        <topology evidence="1">Peripheral membrane protein</topology>
    </subcellularLocation>
</comment>
<comment type="catalytic activity">
    <reaction evidence="17">
        <text>ATP + H2O + 4 H(+)(in) = ADP + phosphate + 5 H(+)(out)</text>
        <dbReference type="Rhea" id="RHEA:57720"/>
        <dbReference type="ChEBI" id="CHEBI:15377"/>
        <dbReference type="ChEBI" id="CHEBI:15378"/>
        <dbReference type="ChEBI" id="CHEBI:30616"/>
        <dbReference type="ChEBI" id="CHEBI:43474"/>
        <dbReference type="ChEBI" id="CHEBI:456216"/>
        <dbReference type="EC" id="7.1.2.2"/>
    </reaction>
</comment>
<evidence type="ECO:0000256" key="16">
    <source>
        <dbReference type="ARBA" id="ARBA00042742"/>
    </source>
</evidence>
<accession>A0AAP0G039</accession>
<feature type="domain" description="ATP synthase A/B type C-terminal" evidence="19">
    <location>
        <begin position="136"/>
        <end position="190"/>
    </location>
</feature>
<name>A0AAP0G039_9ASPA</name>
<dbReference type="GO" id="GO:0005739">
    <property type="term" value="C:mitochondrion"/>
    <property type="evidence" value="ECO:0007669"/>
    <property type="project" value="GOC"/>
</dbReference>
<dbReference type="InterPro" id="IPR055190">
    <property type="entry name" value="ATP-synt_VA_C"/>
</dbReference>
<evidence type="ECO:0000256" key="12">
    <source>
        <dbReference type="ARBA" id="ARBA00023196"/>
    </source>
</evidence>
<dbReference type="InterPro" id="IPR024034">
    <property type="entry name" value="ATPase_F1/V1_b/a_C"/>
</dbReference>
<organism evidence="20 21">
    <name type="scientific">Platanthera zijinensis</name>
    <dbReference type="NCBI Taxonomy" id="2320716"/>
    <lineage>
        <taxon>Eukaryota</taxon>
        <taxon>Viridiplantae</taxon>
        <taxon>Streptophyta</taxon>
        <taxon>Embryophyta</taxon>
        <taxon>Tracheophyta</taxon>
        <taxon>Spermatophyta</taxon>
        <taxon>Magnoliopsida</taxon>
        <taxon>Liliopsida</taxon>
        <taxon>Asparagales</taxon>
        <taxon>Orchidaceae</taxon>
        <taxon>Orchidoideae</taxon>
        <taxon>Orchideae</taxon>
        <taxon>Orchidinae</taxon>
        <taxon>Platanthera</taxon>
    </lineage>
</organism>
<dbReference type="Pfam" id="PF22919">
    <property type="entry name" value="ATP-synt_VA_C"/>
    <property type="match status" value="1"/>
</dbReference>
<gene>
    <name evidence="20" type="ORF">KSP39_PZI017860</name>
</gene>
<dbReference type="EC" id="7.1.2.2" evidence="3"/>
<dbReference type="InterPro" id="IPR050053">
    <property type="entry name" value="ATPase_alpha/beta_chains"/>
</dbReference>
<dbReference type="Pfam" id="PF00006">
    <property type="entry name" value="ATP-synt_ab"/>
    <property type="match status" value="1"/>
</dbReference>
<evidence type="ECO:0000256" key="11">
    <source>
        <dbReference type="ARBA" id="ARBA00023136"/>
    </source>
</evidence>
<evidence type="ECO:0000313" key="21">
    <source>
        <dbReference type="Proteomes" id="UP001418222"/>
    </source>
</evidence>
<evidence type="ECO:0000313" key="20">
    <source>
        <dbReference type="EMBL" id="KAK8929005.1"/>
    </source>
</evidence>
<evidence type="ECO:0000256" key="15">
    <source>
        <dbReference type="ARBA" id="ARBA00042624"/>
    </source>
</evidence>
<dbReference type="Gene3D" id="3.40.50.300">
    <property type="entry name" value="P-loop containing nucleotide triphosphate hydrolases"/>
    <property type="match status" value="1"/>
</dbReference>
<keyword evidence="21" id="KW-1185">Reference proteome</keyword>
<dbReference type="InterPro" id="IPR020003">
    <property type="entry name" value="ATPase_a/bsu_AS"/>
</dbReference>
<keyword evidence="6" id="KW-0375">Hydrogen ion transport</keyword>
<comment type="caution">
    <text evidence="20">The sequence shown here is derived from an EMBL/GenBank/DDBJ whole genome shotgun (WGS) entry which is preliminary data.</text>
</comment>
<dbReference type="Proteomes" id="UP001418222">
    <property type="component" value="Unassembled WGS sequence"/>
</dbReference>
<feature type="domain" description="ATPase F1/V1/A1 complex alpha/beta subunit nucleotide-binding" evidence="18">
    <location>
        <begin position="40"/>
        <end position="131"/>
    </location>
</feature>
<dbReference type="GO" id="GO:0042776">
    <property type="term" value="P:proton motive force-driven mitochondrial ATP synthesis"/>
    <property type="evidence" value="ECO:0007669"/>
    <property type="project" value="TreeGrafter"/>
</dbReference>
<keyword evidence="9" id="KW-0406">Ion transport</keyword>
<evidence type="ECO:0000256" key="2">
    <source>
        <dbReference type="ARBA" id="ARBA00008936"/>
    </source>
</evidence>
<evidence type="ECO:0000256" key="4">
    <source>
        <dbReference type="ARBA" id="ARBA00022448"/>
    </source>
</evidence>
<keyword evidence="10" id="KW-0793">Thylakoid</keyword>